<evidence type="ECO:0000313" key="7">
    <source>
        <dbReference type="Proteomes" id="UP000292120"/>
    </source>
</evidence>
<feature type="active site" description="Proton donor" evidence="4">
    <location>
        <position position="109"/>
    </location>
</feature>
<dbReference type="Gene3D" id="3.40.50.170">
    <property type="entry name" value="Formyl transferase, N-terminal domain"/>
    <property type="match status" value="1"/>
</dbReference>
<dbReference type="InterPro" id="IPR002376">
    <property type="entry name" value="Formyl_transf_N"/>
</dbReference>
<feature type="binding site" evidence="4">
    <location>
        <begin position="12"/>
        <end position="14"/>
    </location>
    <ligand>
        <name>N(1)-(5-phospho-beta-D-ribosyl)glycinamide</name>
        <dbReference type="ChEBI" id="CHEBI:143788"/>
    </ligand>
</feature>
<feature type="site" description="Raises pKa of active site His" evidence="4">
    <location>
        <position position="145"/>
    </location>
</feature>
<evidence type="ECO:0000256" key="4">
    <source>
        <dbReference type="HAMAP-Rule" id="MF_01930"/>
    </source>
</evidence>
<comment type="catalytic activity">
    <reaction evidence="4">
        <text>N(1)-(5-phospho-beta-D-ribosyl)glycinamide + (6R)-10-formyltetrahydrofolate = N(2)-formyl-N(1)-(5-phospho-beta-D-ribosyl)glycinamide + (6S)-5,6,7,8-tetrahydrofolate + H(+)</text>
        <dbReference type="Rhea" id="RHEA:15053"/>
        <dbReference type="ChEBI" id="CHEBI:15378"/>
        <dbReference type="ChEBI" id="CHEBI:57453"/>
        <dbReference type="ChEBI" id="CHEBI:143788"/>
        <dbReference type="ChEBI" id="CHEBI:147286"/>
        <dbReference type="ChEBI" id="CHEBI:195366"/>
        <dbReference type="EC" id="2.1.2.2"/>
    </reaction>
</comment>
<organism evidence="6 7">
    <name type="scientific">Aquabacterium lacunae</name>
    <dbReference type="NCBI Taxonomy" id="2528630"/>
    <lineage>
        <taxon>Bacteria</taxon>
        <taxon>Pseudomonadati</taxon>
        <taxon>Pseudomonadota</taxon>
        <taxon>Betaproteobacteria</taxon>
        <taxon>Burkholderiales</taxon>
        <taxon>Aquabacterium</taxon>
    </lineage>
</organism>
<dbReference type="EMBL" id="SIXI01000004">
    <property type="protein sequence ID" value="TBO30098.1"/>
    <property type="molecule type" value="Genomic_DNA"/>
</dbReference>
<keyword evidence="3 4" id="KW-0658">Purine biosynthesis</keyword>
<dbReference type="Pfam" id="PF00551">
    <property type="entry name" value="Formyl_trans_N"/>
    <property type="match status" value="1"/>
</dbReference>
<name>A0A4Q9H2G6_9BURK</name>
<keyword evidence="7" id="KW-1185">Reference proteome</keyword>
<comment type="function">
    <text evidence="4">Catalyzes the transfer of a formyl group from 10-formyltetrahydrofolate to 5-phospho-ribosyl-glycinamide (GAR), producing 5-phospho-ribosyl-N-formylglycinamide (FGAR) and tetrahydrofolate.</text>
</comment>
<accession>A0A4Q9H2G6</accession>
<evidence type="ECO:0000256" key="3">
    <source>
        <dbReference type="ARBA" id="ARBA00022755"/>
    </source>
</evidence>
<proteinExistence type="inferred from homology"/>
<evidence type="ECO:0000313" key="6">
    <source>
        <dbReference type="EMBL" id="TBO30098.1"/>
    </source>
</evidence>
<dbReference type="CDD" id="cd08645">
    <property type="entry name" value="FMT_core_GART"/>
    <property type="match status" value="1"/>
</dbReference>
<comment type="caution">
    <text evidence="6">The sequence shown here is derived from an EMBL/GenBank/DDBJ whole genome shotgun (WGS) entry which is preliminary data.</text>
</comment>
<dbReference type="GO" id="GO:0006189">
    <property type="term" value="P:'de novo' IMP biosynthetic process"/>
    <property type="evidence" value="ECO:0007669"/>
    <property type="project" value="UniProtKB-UniRule"/>
</dbReference>
<dbReference type="FunFam" id="3.40.50.170:FF:000007">
    <property type="entry name" value="Phosphoribosylglycinamide formyltransferase"/>
    <property type="match status" value="1"/>
</dbReference>
<dbReference type="GO" id="GO:0004644">
    <property type="term" value="F:phosphoribosylglycinamide formyltransferase activity"/>
    <property type="evidence" value="ECO:0007669"/>
    <property type="project" value="UniProtKB-UniRule"/>
</dbReference>
<dbReference type="HAMAP" id="MF_01930">
    <property type="entry name" value="PurN"/>
    <property type="match status" value="1"/>
</dbReference>
<dbReference type="OrthoDB" id="9806170at2"/>
<feature type="binding site" evidence="4">
    <location>
        <position position="65"/>
    </location>
    <ligand>
        <name>(6R)-10-formyltetrahydrofolate</name>
        <dbReference type="ChEBI" id="CHEBI:195366"/>
    </ligand>
</feature>
<protein>
    <recommendedName>
        <fullName evidence="4">Phosphoribosylglycinamide formyltransferase</fullName>
        <ecNumber evidence="4">2.1.2.2</ecNumber>
    </recommendedName>
    <alternativeName>
        <fullName evidence="4">5'-phosphoribosylglycinamide transformylase</fullName>
    </alternativeName>
    <alternativeName>
        <fullName evidence="4">GAR transformylase</fullName>
        <shortName evidence="4">GART</shortName>
    </alternativeName>
</protein>
<dbReference type="SUPFAM" id="SSF53328">
    <property type="entry name" value="Formyltransferase"/>
    <property type="match status" value="1"/>
</dbReference>
<evidence type="ECO:0000259" key="5">
    <source>
        <dbReference type="Pfam" id="PF00551"/>
    </source>
</evidence>
<comment type="similarity">
    <text evidence="4">Belongs to the GART family.</text>
</comment>
<dbReference type="InterPro" id="IPR036477">
    <property type="entry name" value="Formyl_transf_N_sf"/>
</dbReference>
<dbReference type="GO" id="GO:0005829">
    <property type="term" value="C:cytosol"/>
    <property type="evidence" value="ECO:0007669"/>
    <property type="project" value="TreeGrafter"/>
</dbReference>
<dbReference type="Proteomes" id="UP000292120">
    <property type="component" value="Unassembled WGS sequence"/>
</dbReference>
<dbReference type="AlphaFoldDB" id="A0A4Q9H2G6"/>
<evidence type="ECO:0000256" key="2">
    <source>
        <dbReference type="ARBA" id="ARBA00022679"/>
    </source>
</evidence>
<dbReference type="UniPathway" id="UPA00074">
    <property type="reaction ID" value="UER00126"/>
</dbReference>
<dbReference type="NCBIfam" id="TIGR00639">
    <property type="entry name" value="PurN"/>
    <property type="match status" value="1"/>
</dbReference>
<comment type="pathway">
    <text evidence="1 4">Purine metabolism; IMP biosynthesis via de novo pathway; N(2)-formyl-N(1)-(5-phospho-D-ribosyl)glycinamide from N(1)-(5-phospho-D-ribosyl)glycinamide (10-formyl THF route): step 1/1.</text>
</comment>
<dbReference type="EC" id="2.1.2.2" evidence="4"/>
<reference evidence="6 7" key="1">
    <citation type="submission" date="2019-02" db="EMBL/GenBank/DDBJ databases">
        <title>Aquabacterium sp. strain KMB7.</title>
        <authorList>
            <person name="Chen W.-M."/>
        </authorList>
    </citation>
    <scope>NUCLEOTIDE SEQUENCE [LARGE SCALE GENOMIC DNA]</scope>
    <source>
        <strain evidence="6 7">KMB7</strain>
    </source>
</reference>
<gene>
    <name evidence="4" type="primary">purN</name>
    <name evidence="6" type="ORF">EYS42_10335</name>
</gene>
<dbReference type="PANTHER" id="PTHR43369">
    <property type="entry name" value="PHOSPHORIBOSYLGLYCINAMIDE FORMYLTRANSFERASE"/>
    <property type="match status" value="1"/>
</dbReference>
<keyword evidence="2 4" id="KW-0808">Transferase</keyword>
<sequence>MKNIVILISGRGSNMEAIVKACAQEQWPARVAAVVSNKASASGLQFAAEHGIATAVVDHKAFDSREAFDTELARVIDGFQPDVVVLAGFMRILTEGFVRHYDGRLLNIHPSLLPAFPGLHTHQRAIEAGCQVAGATVHLVTPELDHGPIIAQAVVPVLPGDSDSSLAARVLVQEHRMYPQAVRWFVEGAVRVGADGRVHVAEPAARVFSGLGD</sequence>
<evidence type="ECO:0000256" key="1">
    <source>
        <dbReference type="ARBA" id="ARBA00005054"/>
    </source>
</evidence>
<dbReference type="RefSeq" id="WP_130968092.1">
    <property type="nucleotide sequence ID" value="NZ_SIXI01000004.1"/>
</dbReference>
<dbReference type="InterPro" id="IPR004607">
    <property type="entry name" value="GART"/>
</dbReference>
<dbReference type="PANTHER" id="PTHR43369:SF2">
    <property type="entry name" value="PHOSPHORIBOSYLGLYCINAMIDE FORMYLTRANSFERASE"/>
    <property type="match status" value="1"/>
</dbReference>
<feature type="binding site" evidence="4">
    <location>
        <position position="107"/>
    </location>
    <ligand>
        <name>(6R)-10-formyltetrahydrofolate</name>
        <dbReference type="ChEBI" id="CHEBI:195366"/>
    </ligand>
</feature>
<feature type="domain" description="Formyl transferase N-terminal" evidence="5">
    <location>
        <begin position="2"/>
        <end position="182"/>
    </location>
</feature>
<feature type="binding site" evidence="4">
    <location>
        <begin position="90"/>
        <end position="93"/>
    </location>
    <ligand>
        <name>(6R)-10-formyltetrahydrofolate</name>
        <dbReference type="ChEBI" id="CHEBI:195366"/>
    </ligand>
</feature>